<dbReference type="InterPro" id="IPR002591">
    <property type="entry name" value="Phosphodiest/P_Trfase"/>
</dbReference>
<gene>
    <name evidence="1" type="ORF">COT87_02610</name>
</gene>
<dbReference type="AlphaFoldDB" id="A0A2H0VIC3"/>
<name>A0A2H0VIC3_9BACT</name>
<evidence type="ECO:0000313" key="2">
    <source>
        <dbReference type="Proteomes" id="UP000230796"/>
    </source>
</evidence>
<dbReference type="Proteomes" id="UP000230796">
    <property type="component" value="Unassembled WGS sequence"/>
</dbReference>
<protein>
    <submittedName>
        <fullName evidence="1">Phosphodiesterase</fullName>
    </submittedName>
</protein>
<dbReference type="Pfam" id="PF01663">
    <property type="entry name" value="Phosphodiest"/>
    <property type="match status" value="1"/>
</dbReference>
<sequence length="426" mass="48457">MINQVSIKIVDASIFSTNFRKPLYDSYGFSNIPQTIIGALTDGKLGLPADVLGNFPTHYKKVIFFFVDAFGWRFFERYKDRYPILKKLSTQGVVSKLTSQFPSTTVAHVTTANTGLSVGQHGIYEWNYYEPTMDAVIQPLFFSYADKAKRESLKLEGVDPFSLFPHETVHQKLVKTGIPTHVYQLIDYAQSSYGDVVMQGSVIHPFTTLNEGLTTLAKQVLSEERGYYYFYFDGIDSVGHHYGPESHEFDVQVDEFLKSLEKLFIDKLDGKLTDTLFLMSADHGQVDSSPGTCFYINREAPEIIPMLQTTKNGKIIIPAGSPRDFFLHVKQEYLGLVREIITPKLEGIAEVYLVSQLIEEGFFGPLPLSEKFFARVGNLIILPYAHHSVWWFEEGVFWQKHIGHHGGLTTEEMETILYAYTFKLET</sequence>
<dbReference type="PANTHER" id="PTHR10151">
    <property type="entry name" value="ECTONUCLEOTIDE PYROPHOSPHATASE/PHOSPHODIESTERASE"/>
    <property type="match status" value="1"/>
</dbReference>
<accession>A0A2H0VIC3</accession>
<dbReference type="PANTHER" id="PTHR10151:SF120">
    <property type="entry name" value="BIS(5'-ADENOSYL)-TRIPHOSPHATASE"/>
    <property type="match status" value="1"/>
</dbReference>
<dbReference type="GO" id="GO:0016787">
    <property type="term" value="F:hydrolase activity"/>
    <property type="evidence" value="ECO:0007669"/>
    <property type="project" value="UniProtKB-ARBA"/>
</dbReference>
<dbReference type="InterPro" id="IPR017850">
    <property type="entry name" value="Alkaline_phosphatase_core_sf"/>
</dbReference>
<proteinExistence type="predicted"/>
<evidence type="ECO:0000313" key="1">
    <source>
        <dbReference type="EMBL" id="PIR98855.1"/>
    </source>
</evidence>
<dbReference type="SUPFAM" id="SSF53649">
    <property type="entry name" value="Alkaline phosphatase-like"/>
    <property type="match status" value="1"/>
</dbReference>
<comment type="caution">
    <text evidence="1">The sequence shown here is derived from an EMBL/GenBank/DDBJ whole genome shotgun (WGS) entry which is preliminary data.</text>
</comment>
<dbReference type="Gene3D" id="3.40.720.10">
    <property type="entry name" value="Alkaline Phosphatase, subunit A"/>
    <property type="match status" value="1"/>
</dbReference>
<dbReference type="EMBL" id="PFAF01000051">
    <property type="protein sequence ID" value="PIR98855.1"/>
    <property type="molecule type" value="Genomic_DNA"/>
</dbReference>
<reference evidence="2" key="1">
    <citation type="submission" date="2017-09" db="EMBL/GenBank/DDBJ databases">
        <title>Depth-based differentiation of microbial function through sediment-hosted aquifers and enrichment of novel symbionts in the deep terrestrial subsurface.</title>
        <authorList>
            <person name="Probst A.J."/>
            <person name="Ladd B."/>
            <person name="Jarett J.K."/>
            <person name="Geller-Mcgrath D.E."/>
            <person name="Sieber C.M.K."/>
            <person name="Emerson J.B."/>
            <person name="Anantharaman K."/>
            <person name="Thomas B.C."/>
            <person name="Malmstrom R."/>
            <person name="Stieglmeier M."/>
            <person name="Klingl A."/>
            <person name="Woyke T."/>
            <person name="Ryan C.M."/>
            <person name="Banfield J.F."/>
        </authorList>
    </citation>
    <scope>NUCLEOTIDE SEQUENCE [LARGE SCALE GENOMIC DNA]</scope>
</reference>
<organism evidence="1 2">
    <name type="scientific">Candidatus Collierbacteria bacterium CG10_big_fil_rev_8_21_14_0_10_44_9</name>
    <dbReference type="NCBI Taxonomy" id="1974535"/>
    <lineage>
        <taxon>Bacteria</taxon>
        <taxon>Candidatus Collieribacteriota</taxon>
    </lineage>
</organism>